<dbReference type="EnsemblMetazoa" id="RPRC000146-RA">
    <property type="protein sequence ID" value="RPRC000146-PA"/>
    <property type="gene ID" value="RPRC000146"/>
</dbReference>
<dbReference type="GO" id="GO:0005886">
    <property type="term" value="C:plasma membrane"/>
    <property type="evidence" value="ECO:0007669"/>
    <property type="project" value="UniProtKB-SubCell"/>
</dbReference>
<dbReference type="GO" id="GO:0007165">
    <property type="term" value="P:signal transduction"/>
    <property type="evidence" value="ECO:0007669"/>
    <property type="project" value="UniProtKB-KW"/>
</dbReference>
<keyword evidence="4 10" id="KW-0812">Transmembrane</keyword>
<dbReference type="GeneID" id="141461331"/>
<dbReference type="Proteomes" id="UP000015103">
    <property type="component" value="Unassembled WGS sequence"/>
</dbReference>
<dbReference type="PANTHER" id="PTHR21137:SF35">
    <property type="entry name" value="ODORANT RECEPTOR 19A-RELATED"/>
    <property type="match status" value="1"/>
</dbReference>
<keyword evidence="3 10" id="KW-0716">Sensory transduction</keyword>
<organism evidence="11 12">
    <name type="scientific">Rhodnius prolixus</name>
    <name type="common">Triatomid bug</name>
    <dbReference type="NCBI Taxonomy" id="13249"/>
    <lineage>
        <taxon>Eukaryota</taxon>
        <taxon>Metazoa</taxon>
        <taxon>Ecdysozoa</taxon>
        <taxon>Arthropoda</taxon>
        <taxon>Hexapoda</taxon>
        <taxon>Insecta</taxon>
        <taxon>Pterygota</taxon>
        <taxon>Neoptera</taxon>
        <taxon>Paraneoptera</taxon>
        <taxon>Hemiptera</taxon>
        <taxon>Heteroptera</taxon>
        <taxon>Panheteroptera</taxon>
        <taxon>Cimicomorpha</taxon>
        <taxon>Reduviidae</taxon>
        <taxon>Triatominae</taxon>
        <taxon>Rhodnius</taxon>
    </lineage>
</organism>
<keyword evidence="5 10" id="KW-0552">Olfaction</keyword>
<evidence type="ECO:0000313" key="12">
    <source>
        <dbReference type="Proteomes" id="UP000015103"/>
    </source>
</evidence>
<evidence type="ECO:0000256" key="1">
    <source>
        <dbReference type="ARBA" id="ARBA00004651"/>
    </source>
</evidence>
<dbReference type="RefSeq" id="XP_073998382.1">
    <property type="nucleotide sequence ID" value="XM_074142281.1"/>
</dbReference>
<dbReference type="InterPro" id="IPR004117">
    <property type="entry name" value="7tm6_olfct_rcpt"/>
</dbReference>
<feature type="transmembrane region" description="Helical" evidence="10">
    <location>
        <begin position="122"/>
        <end position="141"/>
    </location>
</feature>
<keyword evidence="2" id="KW-1003">Cell membrane</keyword>
<evidence type="ECO:0000256" key="10">
    <source>
        <dbReference type="RuleBase" id="RU351113"/>
    </source>
</evidence>
<protein>
    <recommendedName>
        <fullName evidence="10">Odorant receptor</fullName>
    </recommendedName>
</protein>
<dbReference type="eggNOG" id="ENOG502TBHT">
    <property type="taxonomic scope" value="Eukaryota"/>
</dbReference>
<dbReference type="FunCoup" id="T1H811">
    <property type="interactions" value="76"/>
</dbReference>
<evidence type="ECO:0000256" key="2">
    <source>
        <dbReference type="ARBA" id="ARBA00022475"/>
    </source>
</evidence>
<feature type="transmembrane region" description="Helical" evidence="10">
    <location>
        <begin position="66"/>
        <end position="84"/>
    </location>
</feature>
<feature type="transmembrane region" description="Helical" evidence="10">
    <location>
        <begin position="298"/>
        <end position="319"/>
    </location>
</feature>
<evidence type="ECO:0000256" key="9">
    <source>
        <dbReference type="ARBA" id="ARBA00023224"/>
    </source>
</evidence>
<dbReference type="OMA" id="IFEANIY"/>
<dbReference type="GO" id="GO:0004984">
    <property type="term" value="F:olfactory receptor activity"/>
    <property type="evidence" value="ECO:0007669"/>
    <property type="project" value="InterPro"/>
</dbReference>
<dbReference type="AlphaFoldDB" id="T1H811"/>
<comment type="similarity">
    <text evidence="10">Belongs to the insect chemoreceptor superfamily. Heteromeric odorant receptor channel (TC 1.A.69) family.</text>
</comment>
<dbReference type="EMBL" id="ACPB03017551">
    <property type="status" value="NOT_ANNOTATED_CDS"/>
    <property type="molecule type" value="Genomic_DNA"/>
</dbReference>
<comment type="subcellular location">
    <subcellularLocation>
        <location evidence="1 10">Cell membrane</location>
        <topology evidence="1 10">Multi-pass membrane protein</topology>
    </subcellularLocation>
</comment>
<evidence type="ECO:0000256" key="8">
    <source>
        <dbReference type="ARBA" id="ARBA00023170"/>
    </source>
</evidence>
<dbReference type="PANTHER" id="PTHR21137">
    <property type="entry name" value="ODORANT RECEPTOR"/>
    <property type="match status" value="1"/>
</dbReference>
<evidence type="ECO:0000256" key="5">
    <source>
        <dbReference type="ARBA" id="ARBA00022725"/>
    </source>
</evidence>
<evidence type="ECO:0000313" key="11">
    <source>
        <dbReference type="EnsemblMetazoa" id="RPRC000146-PA"/>
    </source>
</evidence>
<dbReference type="HOGENOM" id="CLU_697014_0_0_1"/>
<keyword evidence="6 10" id="KW-1133">Transmembrane helix</keyword>
<reference evidence="11" key="1">
    <citation type="submission" date="2015-05" db="UniProtKB">
        <authorList>
            <consortium name="EnsemblMetazoa"/>
        </authorList>
    </citation>
    <scope>IDENTIFICATION</scope>
</reference>
<dbReference type="InParanoid" id="T1H811"/>
<keyword evidence="7 10" id="KW-0472">Membrane</keyword>
<evidence type="ECO:0000256" key="3">
    <source>
        <dbReference type="ARBA" id="ARBA00022606"/>
    </source>
</evidence>
<accession>T1H811</accession>
<feature type="transmembrane region" description="Helical" evidence="10">
    <location>
        <begin position="29"/>
        <end position="54"/>
    </location>
</feature>
<name>T1H811_RHOPR</name>
<dbReference type="VEuPathDB" id="VectorBase:RPRC000146"/>
<feature type="transmembrane region" description="Helical" evidence="10">
    <location>
        <begin position="183"/>
        <end position="205"/>
    </location>
</feature>
<dbReference type="STRING" id="13249.T1H811"/>
<sequence length="396" mass="46527">MVLKELDLYYHLFLVCGLWYPVPKDFFSTVAFIAQIIRNLLFILPWFVCIVSIYFEGFKESMSGTAFFFVIGLINNVNEIIFYFKRYDTHLIMNMIKRSVNGHSTMWEQEFIKKRAAILFKLVKIYILIMGSFTVIVYMFLPTLNAFLEYFDIKTLKIPLPFRGFSLGKLKKDNLDRFLEFGGLMWCYLGIMFYINMQVAFFFFIHYTATEAELVCEKIRRLRFVHDERNFLSDKVSKTPDIITLREIILHHQFVLKLAREIINYFGLSMAVQNNIGALCICLNLISALSELHRDHSVVIVSVMTTACMVAQMFSIYYFGHYLVEQSNMIHIRLYQLPWYRLTPSTRKGLIMIFMQAVKPIEINYQGVARINLPTFTQAMNAAYSYFTLLKSTIDE</sequence>
<dbReference type="Pfam" id="PF02949">
    <property type="entry name" value="7tm_6"/>
    <property type="match status" value="1"/>
</dbReference>
<evidence type="ECO:0000256" key="4">
    <source>
        <dbReference type="ARBA" id="ARBA00022692"/>
    </source>
</evidence>
<proteinExistence type="inferred from homology"/>
<keyword evidence="8 10" id="KW-0675">Receptor</keyword>
<dbReference type="GO" id="GO:0005549">
    <property type="term" value="F:odorant binding"/>
    <property type="evidence" value="ECO:0007669"/>
    <property type="project" value="InterPro"/>
</dbReference>
<evidence type="ECO:0000256" key="7">
    <source>
        <dbReference type="ARBA" id="ARBA00023136"/>
    </source>
</evidence>
<keyword evidence="9 10" id="KW-0807">Transducer</keyword>
<feature type="transmembrane region" description="Helical" evidence="10">
    <location>
        <begin position="6"/>
        <end position="22"/>
    </location>
</feature>
<feature type="transmembrane region" description="Helical" evidence="10">
    <location>
        <begin position="262"/>
        <end position="286"/>
    </location>
</feature>
<evidence type="ECO:0000256" key="6">
    <source>
        <dbReference type="ARBA" id="ARBA00022989"/>
    </source>
</evidence>
<keyword evidence="12" id="KW-1185">Reference proteome</keyword>